<dbReference type="Pfam" id="PF03223">
    <property type="entry name" value="V-ATPase_C"/>
    <property type="match status" value="1"/>
</dbReference>
<dbReference type="InterPro" id="IPR036132">
    <property type="entry name" value="Vac_ATP_synth_c_sf"/>
</dbReference>
<dbReference type="GO" id="GO:0046961">
    <property type="term" value="F:proton-transporting ATPase activity, rotational mechanism"/>
    <property type="evidence" value="ECO:0007669"/>
    <property type="project" value="InterPro"/>
</dbReference>
<accession>A0A7S3HSH4</accession>
<evidence type="ECO:0000256" key="5">
    <source>
        <dbReference type="RuleBase" id="RU364010"/>
    </source>
</evidence>
<dbReference type="EMBL" id="HBIC01062271">
    <property type="protein sequence ID" value="CAE0303106.1"/>
    <property type="molecule type" value="Transcribed_RNA"/>
</dbReference>
<name>A0A7S3HSH4_9STRA</name>
<keyword evidence="4 5" id="KW-0406">Ion transport</keyword>
<evidence type="ECO:0000256" key="2">
    <source>
        <dbReference type="ARBA" id="ARBA00022448"/>
    </source>
</evidence>
<keyword evidence="2 5" id="KW-0813">Transport</keyword>
<organism evidence="6">
    <name type="scientific">Spumella elongata</name>
    <dbReference type="NCBI Taxonomy" id="89044"/>
    <lineage>
        <taxon>Eukaryota</taxon>
        <taxon>Sar</taxon>
        <taxon>Stramenopiles</taxon>
        <taxon>Ochrophyta</taxon>
        <taxon>Chrysophyceae</taxon>
        <taxon>Chromulinales</taxon>
        <taxon>Chromulinaceae</taxon>
        <taxon>Spumella</taxon>
    </lineage>
</organism>
<evidence type="ECO:0000256" key="4">
    <source>
        <dbReference type="ARBA" id="ARBA00023065"/>
    </source>
</evidence>
<dbReference type="SUPFAM" id="SSF118203">
    <property type="entry name" value="Vacuolar ATP synthase subunit C"/>
    <property type="match status" value="1"/>
</dbReference>
<comment type="function">
    <text evidence="5">Subunit of the V1 complex of vacuolar(H+)-ATPase (V-ATPase), a multisubunit enzyme composed of a peripheral complex (V1) that hydrolyzes ATP and a membrane integral complex (V0) that translocates protons. V-ATPase is responsible for acidifying and maintaining the pH of intracellular compartments and in some cell types, is targeted to the plasma membrane, where it is responsible for acidifying the extracellular environment. Subunit C is necessary for the assembly of the catalytic sector of the enzyme and is likely to have a specific function in its catalytic activity.</text>
</comment>
<protein>
    <recommendedName>
        <fullName evidence="5">V-type proton ATPase subunit C</fullName>
    </recommendedName>
</protein>
<comment type="subunit">
    <text evidence="5">V-ATPase is a heteromultimeric enzyme composed of a peripheral catalytic V1 complex (components A to H) attached to an integral membrane V0 proton pore complex.</text>
</comment>
<dbReference type="InterPro" id="IPR004907">
    <property type="entry name" value="ATPase_V1-cplx_csu"/>
</dbReference>
<evidence type="ECO:0000256" key="3">
    <source>
        <dbReference type="ARBA" id="ARBA00022781"/>
    </source>
</evidence>
<reference evidence="6" key="1">
    <citation type="submission" date="2021-01" db="EMBL/GenBank/DDBJ databases">
        <authorList>
            <person name="Corre E."/>
            <person name="Pelletier E."/>
            <person name="Niang G."/>
            <person name="Scheremetjew M."/>
            <person name="Finn R."/>
            <person name="Kale V."/>
            <person name="Holt S."/>
            <person name="Cochrane G."/>
            <person name="Meng A."/>
            <person name="Brown T."/>
            <person name="Cohen L."/>
        </authorList>
    </citation>
    <scope>NUCLEOTIDE SEQUENCE</scope>
    <source>
        <strain evidence="6">CCAP 955/1</strain>
    </source>
</reference>
<dbReference type="AlphaFoldDB" id="A0A7S3HSH4"/>
<dbReference type="CDD" id="cd14785">
    <property type="entry name" value="V-ATPase_C"/>
    <property type="match status" value="1"/>
</dbReference>
<dbReference type="GO" id="GO:0000221">
    <property type="term" value="C:vacuolar proton-transporting V-type ATPase, V1 domain"/>
    <property type="evidence" value="ECO:0007669"/>
    <property type="project" value="TreeGrafter"/>
</dbReference>
<evidence type="ECO:0000256" key="1">
    <source>
        <dbReference type="ARBA" id="ARBA00006138"/>
    </source>
</evidence>
<dbReference type="PANTHER" id="PTHR10137">
    <property type="entry name" value="V-TYPE PROTON ATPASE SUBUNIT C"/>
    <property type="match status" value="1"/>
</dbReference>
<comment type="similarity">
    <text evidence="1 5">Belongs to the V-ATPase C subunit family.</text>
</comment>
<proteinExistence type="inferred from homology"/>
<gene>
    <name evidence="6" type="ORF">SELO1098_LOCUS31964</name>
</gene>
<sequence>MSHVLLVTVPNNRESPEKTFAAVQNVVTASSYSTMSKVEVPNLVVGTLDTLMSLADELGKIGTVIENVVRKVERQYLEMAGPKPESLRIQDVTVEAYLQRFQWDFAQYQQQGRQLGELVSQIQAMAGKVDEDLKTLNTSYMDKTVALAAAKRKKVINLTTSDLEDFLTQADMTRIDVLDTEHLLTVFVVVPASLEQEFLDGYGNIGESIAAYGGPDWRTSTSRVGENDGKYGAALERTAVTGSPVVPGSAVKVAREADQVMYAITVLKGHYQAGVIVDDVYTNGNFVDYVEPLKQAFREKRFIVRDIVFDATKAGGVDGVIQQAEHEMNQVRNAALRWCRAHFGEVYGGWMHLKLVQAFVESVLRYGLPVDFVTFLVVPNPKVEKEVRTRLTNVVLQLRPELQMKKLLLSDEEEDGEGGDDSDTLPYVCLKFAVIGASA</sequence>
<keyword evidence="3 5" id="KW-0375">Hydrogen ion transport</keyword>
<dbReference type="PANTHER" id="PTHR10137:SF0">
    <property type="entry name" value="V-TYPE PROTON ATPASE SUBUNIT C"/>
    <property type="match status" value="1"/>
</dbReference>
<evidence type="ECO:0000313" key="6">
    <source>
        <dbReference type="EMBL" id="CAE0303106.1"/>
    </source>
</evidence>
<dbReference type="Gene3D" id="1.20.1460.10">
    <property type="entry name" value="subunit c (vma5p) of the yeast v-atpase, domain 2"/>
    <property type="match status" value="2"/>
</dbReference>